<organism evidence="1 2">
    <name type="scientific">Microcystis panniformis FACHB-1757</name>
    <dbReference type="NCBI Taxonomy" id="1638788"/>
    <lineage>
        <taxon>Bacteria</taxon>
        <taxon>Bacillati</taxon>
        <taxon>Cyanobacteriota</taxon>
        <taxon>Cyanophyceae</taxon>
        <taxon>Oscillatoriophycideae</taxon>
        <taxon>Chroococcales</taxon>
        <taxon>Microcystaceae</taxon>
        <taxon>Microcystis</taxon>
    </lineage>
</organism>
<name>A0A0K1S551_9CHRO</name>
<proteinExistence type="predicted"/>
<dbReference type="AlphaFoldDB" id="A0A0K1S551"/>
<dbReference type="EMBL" id="CP011339">
    <property type="protein sequence ID" value="AKV69123.1"/>
    <property type="molecule type" value="Genomic_DNA"/>
</dbReference>
<reference evidence="1 2" key="1">
    <citation type="journal article" date="2016" name="Stand. Genomic Sci.">
        <title>Complete genome sequence and genomic characterization of Microcystis panniformis FACHB 1757 by third-generation sequencing.</title>
        <authorList>
            <person name="Zhang J.Y."/>
            <person name="Guan R."/>
            <person name="Zhang H.J."/>
            <person name="Li H."/>
            <person name="Xiao P."/>
            <person name="Yu G.L."/>
            <person name="Du L."/>
            <person name="Cao D.M."/>
            <person name="Zhu B.C."/>
            <person name="Li R.H."/>
            <person name="Lu Z.H."/>
        </authorList>
    </citation>
    <scope>NUCLEOTIDE SEQUENCE [LARGE SCALE GENOMIC DNA]</scope>
    <source>
        <strain evidence="1 2">FACHB-1757</strain>
    </source>
</reference>
<dbReference type="PATRIC" id="fig|1638788.3.peg.4208"/>
<evidence type="ECO:0000313" key="2">
    <source>
        <dbReference type="Proteomes" id="UP000068167"/>
    </source>
</evidence>
<dbReference type="Proteomes" id="UP000068167">
    <property type="component" value="Chromosome"/>
</dbReference>
<protein>
    <submittedName>
        <fullName evidence="1">Uncharacterized protein</fullName>
    </submittedName>
</protein>
<keyword evidence="2" id="KW-1185">Reference proteome</keyword>
<dbReference type="KEGG" id="mpk:VL20_4179"/>
<evidence type="ECO:0000313" key="1">
    <source>
        <dbReference type="EMBL" id="AKV69123.1"/>
    </source>
</evidence>
<gene>
    <name evidence="1" type="ORF">VL20_4179</name>
</gene>
<accession>A0A0K1S551</accession>
<sequence>MKSNRDSILYNFQTGEVQSLSRLRTDVQKDRTALIECDRF</sequence>